<evidence type="ECO:0000313" key="2">
    <source>
        <dbReference type="Proteomes" id="UP000825935"/>
    </source>
</evidence>
<accession>A0A8T2SSI5</accession>
<dbReference type="AlphaFoldDB" id="A0A8T2SSI5"/>
<dbReference type="Proteomes" id="UP000825935">
    <property type="component" value="Chromosome 18"/>
</dbReference>
<name>A0A8T2SSI5_CERRI</name>
<protein>
    <submittedName>
        <fullName evidence="1">Uncharacterized protein</fullName>
    </submittedName>
</protein>
<gene>
    <name evidence="1" type="ORF">KP509_18G021400</name>
</gene>
<reference evidence="1" key="1">
    <citation type="submission" date="2021-08" db="EMBL/GenBank/DDBJ databases">
        <title>WGS assembly of Ceratopteris richardii.</title>
        <authorList>
            <person name="Marchant D.B."/>
            <person name="Chen G."/>
            <person name="Jenkins J."/>
            <person name="Shu S."/>
            <person name="Leebens-Mack J."/>
            <person name="Grimwood J."/>
            <person name="Schmutz J."/>
            <person name="Soltis P."/>
            <person name="Soltis D."/>
            <person name="Chen Z.-H."/>
        </authorList>
    </citation>
    <scope>NUCLEOTIDE SEQUENCE</scope>
    <source>
        <strain evidence="1">Whitten #5841</strain>
        <tissue evidence="1">Leaf</tissue>
    </source>
</reference>
<sequence>MTREHPSSLFSVMPEPASNDLHPHSFSFYSCVYEGAYISSPRKSPSSTSNILTTKSIEYPFSQSQCVILVLSFVVLSCICSSPIPLHNAHVLQILKKVHSMRLHFNFGVYQNPPVHL</sequence>
<comment type="caution">
    <text evidence="1">The sequence shown here is derived from an EMBL/GenBank/DDBJ whole genome shotgun (WGS) entry which is preliminary data.</text>
</comment>
<evidence type="ECO:0000313" key="1">
    <source>
        <dbReference type="EMBL" id="KAH7365333.1"/>
    </source>
</evidence>
<dbReference type="PROSITE" id="PS51257">
    <property type="entry name" value="PROKAR_LIPOPROTEIN"/>
    <property type="match status" value="1"/>
</dbReference>
<dbReference type="EMBL" id="CM035423">
    <property type="protein sequence ID" value="KAH7365333.1"/>
    <property type="molecule type" value="Genomic_DNA"/>
</dbReference>
<organism evidence="1 2">
    <name type="scientific">Ceratopteris richardii</name>
    <name type="common">Triangle waterfern</name>
    <dbReference type="NCBI Taxonomy" id="49495"/>
    <lineage>
        <taxon>Eukaryota</taxon>
        <taxon>Viridiplantae</taxon>
        <taxon>Streptophyta</taxon>
        <taxon>Embryophyta</taxon>
        <taxon>Tracheophyta</taxon>
        <taxon>Polypodiopsida</taxon>
        <taxon>Polypodiidae</taxon>
        <taxon>Polypodiales</taxon>
        <taxon>Pteridineae</taxon>
        <taxon>Pteridaceae</taxon>
        <taxon>Parkerioideae</taxon>
        <taxon>Ceratopteris</taxon>
    </lineage>
</organism>
<keyword evidence="2" id="KW-1185">Reference proteome</keyword>
<proteinExistence type="predicted"/>